<dbReference type="EMBL" id="UAUE01000003">
    <property type="protein sequence ID" value="SPY94518.1"/>
    <property type="molecule type" value="Genomic_DNA"/>
</dbReference>
<proteinExistence type="predicted"/>
<evidence type="ECO:0000313" key="2">
    <source>
        <dbReference type="Proteomes" id="UP000251485"/>
    </source>
</evidence>
<name>A0A2X2BJ87_PROMI</name>
<gene>
    <name evidence="1" type="ORF">NCTC10975_00862</name>
</gene>
<protein>
    <submittedName>
        <fullName evidence="1">Uncharacterized protein</fullName>
    </submittedName>
</protein>
<dbReference type="AlphaFoldDB" id="A0A2X2BJ87"/>
<reference evidence="1 2" key="1">
    <citation type="submission" date="2018-06" db="EMBL/GenBank/DDBJ databases">
        <authorList>
            <consortium name="Pathogen Informatics"/>
            <person name="Doyle S."/>
        </authorList>
    </citation>
    <scope>NUCLEOTIDE SEQUENCE [LARGE SCALE GENOMIC DNA]</scope>
    <source>
        <strain evidence="1 2">NCTC10975</strain>
    </source>
</reference>
<organism evidence="1 2">
    <name type="scientific">Proteus mirabilis</name>
    <dbReference type="NCBI Taxonomy" id="584"/>
    <lineage>
        <taxon>Bacteria</taxon>
        <taxon>Pseudomonadati</taxon>
        <taxon>Pseudomonadota</taxon>
        <taxon>Gammaproteobacteria</taxon>
        <taxon>Enterobacterales</taxon>
        <taxon>Morganellaceae</taxon>
        <taxon>Proteus</taxon>
    </lineage>
</organism>
<dbReference type="RefSeq" id="WP_036894738.1">
    <property type="nucleotide sequence ID" value="NZ_BGKS01000029.1"/>
</dbReference>
<sequence>MKIKEPDELIADADKYESKVMFKSMRIAWLIFTIVLLNLIPMLIHGGVLSLSNFLIFNVFVICIMLWIYIRKIFYTYSKRNSH</sequence>
<accession>A0A2X2BJ87</accession>
<evidence type="ECO:0000313" key="1">
    <source>
        <dbReference type="EMBL" id="SPY94518.1"/>
    </source>
</evidence>
<dbReference type="Proteomes" id="UP000251485">
    <property type="component" value="Unassembled WGS sequence"/>
</dbReference>